<dbReference type="Gene3D" id="6.10.140.1340">
    <property type="match status" value="1"/>
</dbReference>
<protein>
    <recommendedName>
        <fullName evidence="2">Inner membrane protein YgaP-like transmembrane domain-containing protein</fullName>
    </recommendedName>
</protein>
<dbReference type="Proteomes" id="UP000198964">
    <property type="component" value="Unassembled WGS sequence"/>
</dbReference>
<dbReference type="EMBL" id="FONW01000001">
    <property type="protein sequence ID" value="SFE49719.1"/>
    <property type="molecule type" value="Genomic_DNA"/>
</dbReference>
<evidence type="ECO:0000313" key="3">
    <source>
        <dbReference type="EMBL" id="SFE49719.1"/>
    </source>
</evidence>
<keyword evidence="4" id="KW-1185">Reference proteome</keyword>
<name>A0A1I2B0Z4_9BACT</name>
<keyword evidence="1" id="KW-1133">Transmembrane helix</keyword>
<keyword evidence="1" id="KW-0812">Transmembrane</keyword>
<dbReference type="RefSeq" id="WP_093918029.1">
    <property type="nucleotide sequence ID" value="NZ_FONW01000001.1"/>
</dbReference>
<dbReference type="AlphaFoldDB" id="A0A1I2B0Z4"/>
<reference evidence="3 4" key="1">
    <citation type="submission" date="2016-10" db="EMBL/GenBank/DDBJ databases">
        <authorList>
            <person name="de Groot N.N."/>
        </authorList>
    </citation>
    <scope>NUCLEOTIDE SEQUENCE [LARGE SCALE GENOMIC DNA]</scope>
    <source>
        <strain evidence="3 4">CGMCC 1.9156</strain>
    </source>
</reference>
<gene>
    <name evidence="3" type="ORF">SAMN05216283_101280</name>
</gene>
<feature type="transmembrane region" description="Helical" evidence="1">
    <location>
        <begin position="12"/>
        <end position="40"/>
    </location>
</feature>
<sequence length="61" mass="6755">MRERVVRAVAGFMVSLSVLLAIFVSTDWLILAAFVGLNLFQSSITRFCPLEIILKKAGVKD</sequence>
<feature type="domain" description="Inner membrane protein YgaP-like transmembrane" evidence="2">
    <location>
        <begin position="3"/>
        <end position="56"/>
    </location>
</feature>
<dbReference type="Pfam" id="PF11127">
    <property type="entry name" value="YgaP-like_TM"/>
    <property type="match status" value="1"/>
</dbReference>
<organism evidence="3 4">
    <name type="scientific">Sunxiuqinia elliptica</name>
    <dbReference type="NCBI Taxonomy" id="655355"/>
    <lineage>
        <taxon>Bacteria</taxon>
        <taxon>Pseudomonadati</taxon>
        <taxon>Bacteroidota</taxon>
        <taxon>Bacteroidia</taxon>
        <taxon>Marinilabiliales</taxon>
        <taxon>Prolixibacteraceae</taxon>
        <taxon>Sunxiuqinia</taxon>
    </lineage>
</organism>
<evidence type="ECO:0000313" key="4">
    <source>
        <dbReference type="Proteomes" id="UP000198964"/>
    </source>
</evidence>
<dbReference type="InterPro" id="IPR021309">
    <property type="entry name" value="YgaP-like_TM"/>
</dbReference>
<proteinExistence type="predicted"/>
<keyword evidence="1" id="KW-0472">Membrane</keyword>
<accession>A0A1I2B0Z4</accession>
<evidence type="ECO:0000259" key="2">
    <source>
        <dbReference type="Pfam" id="PF11127"/>
    </source>
</evidence>
<evidence type="ECO:0000256" key="1">
    <source>
        <dbReference type="SAM" id="Phobius"/>
    </source>
</evidence>
<dbReference type="STRING" id="655355.SAMN05216283_101280"/>